<keyword evidence="2" id="KW-0472">Membrane</keyword>
<accession>A0A6M1S0M0</accession>
<feature type="transmembrane region" description="Helical" evidence="2">
    <location>
        <begin position="31"/>
        <end position="54"/>
    </location>
</feature>
<keyword evidence="2" id="KW-0812">Transmembrane</keyword>
<evidence type="ECO:0000256" key="1">
    <source>
        <dbReference type="SAM" id="MobiDB-lite"/>
    </source>
</evidence>
<dbReference type="AlphaFoldDB" id="A0A6M1S0M0"/>
<protein>
    <submittedName>
        <fullName evidence="3">Prepilin-type N-terminal cleavage/methylation domain-containing protein</fullName>
    </submittedName>
</protein>
<organism evidence="3 4">
    <name type="scientific">Limisphaera ngatamarikiensis</name>
    <dbReference type="NCBI Taxonomy" id="1324935"/>
    <lineage>
        <taxon>Bacteria</taxon>
        <taxon>Pseudomonadati</taxon>
        <taxon>Verrucomicrobiota</taxon>
        <taxon>Verrucomicrobiia</taxon>
        <taxon>Limisphaerales</taxon>
        <taxon>Limisphaeraceae</taxon>
        <taxon>Limisphaera</taxon>
    </lineage>
</organism>
<dbReference type="Pfam" id="PF07963">
    <property type="entry name" value="N_methyl"/>
    <property type="match status" value="1"/>
</dbReference>
<keyword evidence="2" id="KW-1133">Transmembrane helix</keyword>
<gene>
    <name evidence="3" type="ORF">G4L39_05855</name>
</gene>
<dbReference type="InterPro" id="IPR045584">
    <property type="entry name" value="Pilin-like"/>
</dbReference>
<sequence length="266" mass="30418">MHPPSACGQNRTAKYLRSRGTRRTPTCPSGFTLIELLVVIAIIAILAAMLMPALSKARARSYRIYCLNNAKQMGLASALYAGDYNDRIPRMLNWGKAWGQEYRIGDKWMPEMFEPYLGPNQVKPQGGRPNYQPLHGLYACPSGIRARLVIRGSPDDYFSRDFFYDNDGVSYVWSHIYYDPWRRGYALDKPISGRKSSDVRNPSKAVLIWEIPYHRAQNMPHENGMIVVKADNSAQRIRGNPQETDWWLNHSFEGWDSDQPPPPNPL</sequence>
<keyword evidence="4" id="KW-1185">Reference proteome</keyword>
<dbReference type="SUPFAM" id="SSF54523">
    <property type="entry name" value="Pili subunits"/>
    <property type="match status" value="1"/>
</dbReference>
<evidence type="ECO:0000313" key="3">
    <source>
        <dbReference type="EMBL" id="NGO38920.1"/>
    </source>
</evidence>
<evidence type="ECO:0000256" key="2">
    <source>
        <dbReference type="SAM" id="Phobius"/>
    </source>
</evidence>
<dbReference type="EMBL" id="JAAKYA010000039">
    <property type="protein sequence ID" value="NGO38920.1"/>
    <property type="molecule type" value="Genomic_DNA"/>
</dbReference>
<name>A0A6M1S0M0_9BACT</name>
<reference evidence="3 4" key="1">
    <citation type="submission" date="2020-02" db="EMBL/GenBank/DDBJ databases">
        <title>Draft genome sequence of Limisphaera ngatamarikiensis NGM72.4T, a thermophilic Verrucomicrobia grouped in subdivision 3.</title>
        <authorList>
            <person name="Carere C.R."/>
            <person name="Steen J."/>
            <person name="Hugenholtz P."/>
            <person name="Stott M.B."/>
        </authorList>
    </citation>
    <scope>NUCLEOTIDE SEQUENCE [LARGE SCALE GENOMIC DNA]</scope>
    <source>
        <strain evidence="3 4">NGM72.4</strain>
    </source>
</reference>
<dbReference type="Gene3D" id="3.30.700.10">
    <property type="entry name" value="Glycoprotein, Type 4 Pilin"/>
    <property type="match status" value="1"/>
</dbReference>
<dbReference type="PANTHER" id="PTHR30093">
    <property type="entry name" value="GENERAL SECRETION PATHWAY PROTEIN G"/>
    <property type="match status" value="1"/>
</dbReference>
<dbReference type="PROSITE" id="PS00409">
    <property type="entry name" value="PROKAR_NTER_METHYL"/>
    <property type="match status" value="1"/>
</dbReference>
<dbReference type="NCBIfam" id="TIGR02532">
    <property type="entry name" value="IV_pilin_GFxxxE"/>
    <property type="match status" value="1"/>
</dbReference>
<comment type="caution">
    <text evidence="3">The sequence shown here is derived from an EMBL/GenBank/DDBJ whole genome shotgun (WGS) entry which is preliminary data.</text>
</comment>
<proteinExistence type="predicted"/>
<feature type="region of interest" description="Disordered" evidence="1">
    <location>
        <begin position="1"/>
        <end position="23"/>
    </location>
</feature>
<dbReference type="Proteomes" id="UP000477311">
    <property type="component" value="Unassembled WGS sequence"/>
</dbReference>
<dbReference type="PANTHER" id="PTHR30093:SF2">
    <property type="entry name" value="TYPE II SECRETION SYSTEM PROTEIN H"/>
    <property type="match status" value="1"/>
</dbReference>
<evidence type="ECO:0000313" key="4">
    <source>
        <dbReference type="Proteomes" id="UP000477311"/>
    </source>
</evidence>
<dbReference type="InterPro" id="IPR012902">
    <property type="entry name" value="N_methyl_site"/>
</dbReference>